<keyword evidence="2" id="KW-0805">Transcription regulation</keyword>
<dbReference type="SUPFAM" id="SSF88659">
    <property type="entry name" value="Sigma3 and sigma4 domains of RNA polymerase sigma factors"/>
    <property type="match status" value="1"/>
</dbReference>
<gene>
    <name evidence="7" type="ORF">GCM10009825_12280</name>
</gene>
<evidence type="ECO:0000256" key="4">
    <source>
        <dbReference type="ARBA" id="ARBA00023125"/>
    </source>
</evidence>
<dbReference type="InterPro" id="IPR036388">
    <property type="entry name" value="WH-like_DNA-bd_sf"/>
</dbReference>
<dbReference type="InterPro" id="IPR014284">
    <property type="entry name" value="RNA_pol_sigma-70_dom"/>
</dbReference>
<evidence type="ECO:0000259" key="6">
    <source>
        <dbReference type="Pfam" id="PF07638"/>
    </source>
</evidence>
<evidence type="ECO:0000313" key="8">
    <source>
        <dbReference type="Proteomes" id="UP001500102"/>
    </source>
</evidence>
<dbReference type="RefSeq" id="WP_344363324.1">
    <property type="nucleotide sequence ID" value="NZ_BAAAQB010000014.1"/>
</dbReference>
<keyword evidence="8" id="KW-1185">Reference proteome</keyword>
<dbReference type="Gene3D" id="1.10.10.10">
    <property type="entry name" value="Winged helix-like DNA-binding domain superfamily/Winged helix DNA-binding domain"/>
    <property type="match status" value="1"/>
</dbReference>
<evidence type="ECO:0000313" key="7">
    <source>
        <dbReference type="EMBL" id="GAA2130954.1"/>
    </source>
</evidence>
<dbReference type="EMBL" id="BAAAQB010000014">
    <property type="protein sequence ID" value="GAA2130954.1"/>
    <property type="molecule type" value="Genomic_DNA"/>
</dbReference>
<dbReference type="Proteomes" id="UP001500102">
    <property type="component" value="Unassembled WGS sequence"/>
</dbReference>
<dbReference type="Pfam" id="PF07638">
    <property type="entry name" value="Sigma70_ECF"/>
    <property type="match status" value="1"/>
</dbReference>
<protein>
    <recommendedName>
        <fullName evidence="6">RNA polymerase sigma-70 ECF-like HTH domain-containing protein</fullName>
    </recommendedName>
</protein>
<accession>A0ABP5KHQ3</accession>
<dbReference type="PANTHER" id="PTHR43133:SF8">
    <property type="entry name" value="RNA POLYMERASE SIGMA FACTOR HI_1459-RELATED"/>
    <property type="match status" value="1"/>
</dbReference>
<feature type="domain" description="RNA polymerase sigma-70 ECF-like HTH" evidence="6">
    <location>
        <begin position="54"/>
        <end position="202"/>
    </location>
</feature>
<reference evidence="8" key="1">
    <citation type="journal article" date="2019" name="Int. J. Syst. Evol. Microbiol.">
        <title>The Global Catalogue of Microorganisms (GCM) 10K type strain sequencing project: providing services to taxonomists for standard genome sequencing and annotation.</title>
        <authorList>
            <consortium name="The Broad Institute Genomics Platform"/>
            <consortium name="The Broad Institute Genome Sequencing Center for Infectious Disease"/>
            <person name="Wu L."/>
            <person name="Ma J."/>
        </authorList>
    </citation>
    <scope>NUCLEOTIDE SEQUENCE [LARGE SCALE GENOMIC DNA]</scope>
    <source>
        <strain evidence="8">JCM 15921</strain>
    </source>
</reference>
<dbReference type="InterPro" id="IPR013324">
    <property type="entry name" value="RNA_pol_sigma_r3/r4-like"/>
</dbReference>
<keyword evidence="3" id="KW-0731">Sigma factor</keyword>
<dbReference type="InterPro" id="IPR039425">
    <property type="entry name" value="RNA_pol_sigma-70-like"/>
</dbReference>
<comment type="similarity">
    <text evidence="1">Belongs to the sigma-70 factor family. ECF subfamily.</text>
</comment>
<dbReference type="Gene3D" id="1.10.1740.10">
    <property type="match status" value="1"/>
</dbReference>
<sequence length="213" mass="23617">MTTHTLAAEGDDDYDLDDIDIISPYESDPRAAIEVFTGTTLEHLMRVGYAVSARKLRKREDREDAVQEAFARLAAVARRRAPARDNPGAYFARIVLSVIIDNWKQELAAKRGGGAVVLGLDDEIQVEDPSPTPPDLAQIEELRRRILAAIEALPPAHRAVAELALDIDSGDFSRVSHAEIAERLGLTTKTVKSRVHETKKKLAICLADWKEER</sequence>
<organism evidence="7 8">
    <name type="scientific">Arthrobacter humicola</name>
    <dbReference type="NCBI Taxonomy" id="409291"/>
    <lineage>
        <taxon>Bacteria</taxon>
        <taxon>Bacillati</taxon>
        <taxon>Actinomycetota</taxon>
        <taxon>Actinomycetes</taxon>
        <taxon>Micrococcales</taxon>
        <taxon>Micrococcaceae</taxon>
        <taxon>Arthrobacter</taxon>
    </lineage>
</organism>
<dbReference type="NCBIfam" id="TIGR02937">
    <property type="entry name" value="sigma70-ECF"/>
    <property type="match status" value="1"/>
</dbReference>
<evidence type="ECO:0000256" key="5">
    <source>
        <dbReference type="ARBA" id="ARBA00023163"/>
    </source>
</evidence>
<evidence type="ECO:0000256" key="2">
    <source>
        <dbReference type="ARBA" id="ARBA00023015"/>
    </source>
</evidence>
<evidence type="ECO:0000256" key="1">
    <source>
        <dbReference type="ARBA" id="ARBA00010641"/>
    </source>
</evidence>
<dbReference type="InterPro" id="IPR013325">
    <property type="entry name" value="RNA_pol_sigma_r2"/>
</dbReference>
<name>A0ABP5KHQ3_9MICC</name>
<dbReference type="InterPro" id="IPR053812">
    <property type="entry name" value="HTH_Sigma70_ECF-like"/>
</dbReference>
<comment type="caution">
    <text evidence="7">The sequence shown here is derived from an EMBL/GenBank/DDBJ whole genome shotgun (WGS) entry which is preliminary data.</text>
</comment>
<dbReference type="SUPFAM" id="SSF88946">
    <property type="entry name" value="Sigma2 domain of RNA polymerase sigma factors"/>
    <property type="match status" value="1"/>
</dbReference>
<proteinExistence type="inferred from homology"/>
<dbReference type="PANTHER" id="PTHR43133">
    <property type="entry name" value="RNA POLYMERASE ECF-TYPE SIGMA FACTO"/>
    <property type="match status" value="1"/>
</dbReference>
<evidence type="ECO:0000256" key="3">
    <source>
        <dbReference type="ARBA" id="ARBA00023082"/>
    </source>
</evidence>
<keyword evidence="4" id="KW-0238">DNA-binding</keyword>
<keyword evidence="5" id="KW-0804">Transcription</keyword>